<accession>A0AAE1P4D7</accession>
<feature type="transmembrane region" description="Helical" evidence="1">
    <location>
        <begin position="103"/>
        <end position="123"/>
    </location>
</feature>
<dbReference type="AlphaFoldDB" id="A0AAE1P4D7"/>
<evidence type="ECO:0000313" key="2">
    <source>
        <dbReference type="EMBL" id="KAK4301573.1"/>
    </source>
</evidence>
<comment type="caution">
    <text evidence="2">The sequence shown here is derived from an EMBL/GenBank/DDBJ whole genome shotgun (WGS) entry which is preliminary data.</text>
</comment>
<proteinExistence type="predicted"/>
<keyword evidence="1" id="KW-0812">Transmembrane</keyword>
<keyword evidence="3" id="KW-1185">Reference proteome</keyword>
<dbReference type="EMBL" id="JAWZYT010002861">
    <property type="protein sequence ID" value="KAK4301573.1"/>
    <property type="molecule type" value="Genomic_DNA"/>
</dbReference>
<organism evidence="2 3">
    <name type="scientific">Petrolisthes manimaculis</name>
    <dbReference type="NCBI Taxonomy" id="1843537"/>
    <lineage>
        <taxon>Eukaryota</taxon>
        <taxon>Metazoa</taxon>
        <taxon>Ecdysozoa</taxon>
        <taxon>Arthropoda</taxon>
        <taxon>Crustacea</taxon>
        <taxon>Multicrustacea</taxon>
        <taxon>Malacostraca</taxon>
        <taxon>Eumalacostraca</taxon>
        <taxon>Eucarida</taxon>
        <taxon>Decapoda</taxon>
        <taxon>Pleocyemata</taxon>
        <taxon>Anomura</taxon>
        <taxon>Galatheoidea</taxon>
        <taxon>Porcellanidae</taxon>
        <taxon>Petrolisthes</taxon>
    </lineage>
</organism>
<name>A0AAE1P4D7_9EUCA</name>
<dbReference type="Proteomes" id="UP001292094">
    <property type="component" value="Unassembled WGS sequence"/>
</dbReference>
<reference evidence="2" key="1">
    <citation type="submission" date="2023-11" db="EMBL/GenBank/DDBJ databases">
        <title>Genome assemblies of two species of porcelain crab, Petrolisthes cinctipes and Petrolisthes manimaculis (Anomura: Porcellanidae).</title>
        <authorList>
            <person name="Angst P."/>
        </authorList>
    </citation>
    <scope>NUCLEOTIDE SEQUENCE</scope>
    <source>
        <strain evidence="2">PB745_02</strain>
        <tissue evidence="2">Gill</tissue>
    </source>
</reference>
<protein>
    <submittedName>
        <fullName evidence="2">Uncharacterized protein</fullName>
    </submittedName>
</protein>
<keyword evidence="1" id="KW-1133">Transmembrane helix</keyword>
<gene>
    <name evidence="2" type="ORF">Pmani_026351</name>
</gene>
<evidence type="ECO:0000313" key="3">
    <source>
        <dbReference type="Proteomes" id="UP001292094"/>
    </source>
</evidence>
<keyword evidence="1" id="KW-0472">Membrane</keyword>
<sequence length="131" mass="14966">MEILLATRYTDKTGYTPIHISTTKYRLFSGNSMGIRPGALFLRRFHLTRQRLQEAGLISFWTDDVLNSRKILIRKEQRLTEQFDELASITQDERQVVLGVQQLLGAFLMLAMGSILACLFLIAELFGSINN</sequence>
<evidence type="ECO:0000256" key="1">
    <source>
        <dbReference type="SAM" id="Phobius"/>
    </source>
</evidence>